<evidence type="ECO:0000313" key="1">
    <source>
        <dbReference type="EMBL" id="ARF12179.1"/>
    </source>
</evidence>
<name>A0A1V0SKA5_9VIRU</name>
<reference evidence="1" key="1">
    <citation type="journal article" date="2017" name="Science">
        <title>Giant viruses with an expanded complement of translation system components.</title>
        <authorList>
            <person name="Schulz F."/>
            <person name="Yutin N."/>
            <person name="Ivanova N.N."/>
            <person name="Ortega D.R."/>
            <person name="Lee T.K."/>
            <person name="Vierheilig J."/>
            <person name="Daims H."/>
            <person name="Horn M."/>
            <person name="Wagner M."/>
            <person name="Jensen G.J."/>
            <person name="Kyrpides N.C."/>
            <person name="Koonin E.V."/>
            <person name="Woyke T."/>
        </authorList>
    </citation>
    <scope>NUCLEOTIDE SEQUENCE</scope>
    <source>
        <strain evidence="1">KNV1</strain>
    </source>
</reference>
<dbReference type="EMBL" id="KY684110">
    <property type="protein sequence ID" value="ARF12179.1"/>
    <property type="molecule type" value="Genomic_DNA"/>
</dbReference>
<protein>
    <submittedName>
        <fullName evidence="1">Uncharacterized protein</fullName>
    </submittedName>
</protein>
<proteinExistence type="predicted"/>
<gene>
    <name evidence="1" type="ORF">Klosneuvirus_3_314</name>
</gene>
<accession>A0A1V0SKA5</accession>
<organism evidence="1">
    <name type="scientific">Klosneuvirus KNV1</name>
    <dbReference type="NCBI Taxonomy" id="1977640"/>
    <lineage>
        <taxon>Viruses</taxon>
        <taxon>Varidnaviria</taxon>
        <taxon>Bamfordvirae</taxon>
        <taxon>Nucleocytoviricota</taxon>
        <taxon>Megaviricetes</taxon>
        <taxon>Imitervirales</taxon>
        <taxon>Mimiviridae</taxon>
        <taxon>Klosneuvirinae</taxon>
        <taxon>Klosneuvirus</taxon>
    </lineage>
</organism>
<sequence length="117" mass="13844">MASQVSIHYPCLLQKQSQTFLVKRFLNPTKITKEEFNKYYASIYTFQHEFQETDNVNEFLENLFHRFNSDENPLATKEYQDKIEKLQAHTSMSMGDVIKINDTHYIVDGIGIKEIKF</sequence>